<evidence type="ECO:0000313" key="1">
    <source>
        <dbReference type="EMBL" id="EMI20577.1"/>
    </source>
</evidence>
<sequence length="41" mass="4489">MFAVSEVLCFFFFAFVLFSPATATERGNILGLQKGRFPGAT</sequence>
<gene>
    <name evidence="1" type="ORF">RMSM_02495</name>
</gene>
<organism evidence="1 2">
    <name type="scientific">Rhodopirellula maiorica SM1</name>
    <dbReference type="NCBI Taxonomy" id="1265738"/>
    <lineage>
        <taxon>Bacteria</taxon>
        <taxon>Pseudomonadati</taxon>
        <taxon>Planctomycetota</taxon>
        <taxon>Planctomycetia</taxon>
        <taxon>Pirellulales</taxon>
        <taxon>Pirellulaceae</taxon>
        <taxon>Novipirellula</taxon>
    </lineage>
</organism>
<evidence type="ECO:0000313" key="2">
    <source>
        <dbReference type="Proteomes" id="UP000011991"/>
    </source>
</evidence>
<comment type="caution">
    <text evidence="1">The sequence shown here is derived from an EMBL/GenBank/DDBJ whole genome shotgun (WGS) entry which is preliminary data.</text>
</comment>
<proteinExistence type="predicted"/>
<reference evidence="1 2" key="1">
    <citation type="journal article" date="2013" name="Mar. Genomics">
        <title>Expression of sulfatases in Rhodopirellula baltica and the diversity of sulfatases in the genus Rhodopirellula.</title>
        <authorList>
            <person name="Wegner C.E."/>
            <person name="Richter-Heitmann T."/>
            <person name="Klindworth A."/>
            <person name="Klockow C."/>
            <person name="Richter M."/>
            <person name="Achstetter T."/>
            <person name="Glockner F.O."/>
            <person name="Harder J."/>
        </authorList>
    </citation>
    <scope>NUCLEOTIDE SEQUENCE [LARGE SCALE GENOMIC DNA]</scope>
    <source>
        <strain evidence="1 2">SM1</strain>
    </source>
</reference>
<dbReference type="AlphaFoldDB" id="M5RYV0"/>
<accession>M5RYV0</accession>
<name>M5RYV0_9BACT</name>
<protein>
    <submittedName>
        <fullName evidence="1">Secreted protein</fullName>
    </submittedName>
</protein>
<dbReference type="EMBL" id="ANOG01000353">
    <property type="protein sequence ID" value="EMI20577.1"/>
    <property type="molecule type" value="Genomic_DNA"/>
</dbReference>
<dbReference type="Proteomes" id="UP000011991">
    <property type="component" value="Unassembled WGS sequence"/>
</dbReference>
<keyword evidence="2" id="KW-1185">Reference proteome</keyword>
<dbReference type="PATRIC" id="fig|1265738.3.peg.2504"/>